<protein>
    <recommendedName>
        <fullName evidence="2">histidine kinase</fullName>
        <ecNumber evidence="2">2.7.13.3</ecNumber>
    </recommendedName>
</protein>
<dbReference type="EMBL" id="JADMLG010000014">
    <property type="protein sequence ID" value="MBH0780285.1"/>
    <property type="molecule type" value="Genomic_DNA"/>
</dbReference>
<feature type="compositionally biased region" description="Low complexity" evidence="6">
    <location>
        <begin position="837"/>
        <end position="855"/>
    </location>
</feature>
<evidence type="ECO:0000313" key="10">
    <source>
        <dbReference type="EMBL" id="MBH0780285.1"/>
    </source>
</evidence>
<dbReference type="EC" id="2.7.13.3" evidence="2"/>
<evidence type="ECO:0000256" key="2">
    <source>
        <dbReference type="ARBA" id="ARBA00012438"/>
    </source>
</evidence>
<name>A0A931IH50_9NOCA</name>
<evidence type="ECO:0000256" key="3">
    <source>
        <dbReference type="ARBA" id="ARBA00022553"/>
    </source>
</evidence>
<keyword evidence="5" id="KW-0418">Kinase</keyword>
<feature type="compositionally biased region" description="Basic and acidic residues" evidence="6">
    <location>
        <begin position="739"/>
        <end position="757"/>
    </location>
</feature>
<dbReference type="SUPFAM" id="SSF55874">
    <property type="entry name" value="ATPase domain of HSP90 chaperone/DNA topoisomerase II/histidine kinase"/>
    <property type="match status" value="1"/>
</dbReference>
<dbReference type="InterPro" id="IPR013587">
    <property type="entry name" value="Nitrate/nitrite_sensing"/>
</dbReference>
<organism evidence="10 11">
    <name type="scientific">Nocardia bovistercoris</name>
    <dbReference type="NCBI Taxonomy" id="2785916"/>
    <lineage>
        <taxon>Bacteria</taxon>
        <taxon>Bacillati</taxon>
        <taxon>Actinomycetota</taxon>
        <taxon>Actinomycetes</taxon>
        <taxon>Mycobacteriales</taxon>
        <taxon>Nocardiaceae</taxon>
        <taxon>Nocardia</taxon>
    </lineage>
</organism>
<evidence type="ECO:0000256" key="1">
    <source>
        <dbReference type="ARBA" id="ARBA00000085"/>
    </source>
</evidence>
<dbReference type="GO" id="GO:0000160">
    <property type="term" value="P:phosphorelay signal transduction system"/>
    <property type="evidence" value="ECO:0007669"/>
    <property type="project" value="TreeGrafter"/>
</dbReference>
<keyword evidence="11" id="KW-1185">Reference proteome</keyword>
<feature type="domain" description="Nitrate/nitrite sensing protein" evidence="9">
    <location>
        <begin position="35"/>
        <end position="267"/>
    </location>
</feature>
<evidence type="ECO:0000259" key="8">
    <source>
        <dbReference type="Pfam" id="PF02518"/>
    </source>
</evidence>
<feature type="transmembrane region" description="Helical" evidence="7">
    <location>
        <begin position="279"/>
        <end position="301"/>
    </location>
</feature>
<evidence type="ECO:0000256" key="7">
    <source>
        <dbReference type="SAM" id="Phobius"/>
    </source>
</evidence>
<feature type="region of interest" description="Disordered" evidence="6">
    <location>
        <begin position="639"/>
        <end position="668"/>
    </location>
</feature>
<dbReference type="InterPro" id="IPR003594">
    <property type="entry name" value="HATPase_dom"/>
</dbReference>
<evidence type="ECO:0000256" key="4">
    <source>
        <dbReference type="ARBA" id="ARBA00022679"/>
    </source>
</evidence>
<dbReference type="AlphaFoldDB" id="A0A931IH50"/>
<dbReference type="GO" id="GO:0004673">
    <property type="term" value="F:protein histidine kinase activity"/>
    <property type="evidence" value="ECO:0007669"/>
    <property type="project" value="UniProtKB-EC"/>
</dbReference>
<feature type="compositionally biased region" description="Pro residues" evidence="6">
    <location>
        <begin position="809"/>
        <end position="818"/>
    </location>
</feature>
<gene>
    <name evidence="10" type="ORF">IT779_28840</name>
</gene>
<dbReference type="Gene3D" id="3.30.565.10">
    <property type="entry name" value="Histidine kinase-like ATPase, C-terminal domain"/>
    <property type="match status" value="1"/>
</dbReference>
<keyword evidence="7" id="KW-1133">Transmembrane helix</keyword>
<sequence>MVSALLGVIAVGQVEKYRGSGDTVEAVELGLAVQDLLHETQRERGLTNGWLGGDGRLRNSVVDQRGNTDRALAALEAAMAQGPSGADRVASAAGQFAPLAATRTQIDAGRIPRAAAFQYYTDGINALNHLRLGLDEADDPEVRHALQSFYALGEAKEQTARERGFLNGVFSAEGFAPGEYVQFLDIRAAKTAGLAAFARDATPRQQTILDTAMGSENALRAGESEKIAIDSAAGPLIAEVDPIAWWSQMTAVIDDQRTVQRAVGAAVTGRAHELRRAAAYALAGFGAAALLAVAMQIALVVGSMRAIVRPLAALADEADDVAGQRLPTVIDAWHDAGEVVPDPPTPVRTPDGASVEIAAVAHALDRVQTTAVELASAQAVMRRNSTDSMANLARRNQNLVRRQLGLISEFERAELDPKALSNLFELDHLATRMRRNAESLLVLVGEASPRRWTSPIPLTDVIRAALSEVDDYRRVMLRRIDDVSVAGSVVSELAHMLAELIENGLAFSPPDLEVEIYGRKQGKSYLLAVVDHGVGMPEDHLAEANARLRGERDFMVAPTRYLGHYVVGRLARRLKVGVELNTSPVSGIVARLLLPPEILDGYTEPVAESDVVEPAESVSSQSVSAESVSAELSLLTFSDGASAGPADHPVAEPAARERRRAPAAANGQAGLAAALDIWNGPGPAHAVGRPRTEEVPTPPTADEIAAPATLAPPARSATTGVATGQLGAPGSNGRGGPDGSEHGKPAAEVRGPSKDGADAGPEPASRQWWQVSDEAESEADTTQSTRRTKNGLVKRNKRIRGTDAVAARPMPPRPPRTPVPERSPEEVRGMLSAFRTGTQRAAPAPATPQSPARPAAAPPGPLETMPLPHRAAATAAQIEPHAPGRIAPRKPLPGAGQGQTTATFAPGPAATRTPHSASRISPGVAAAPQVAGQVPPPRSSPATAWEQARDATAWEQARDGKAGAARRPGDAPLPQRRMLSQSAPPPVPGQDVVGSETDTRAVDSARTLDHY</sequence>
<keyword evidence="4" id="KW-0808">Transferase</keyword>
<keyword evidence="7" id="KW-0812">Transmembrane</keyword>
<dbReference type="GO" id="GO:0005886">
    <property type="term" value="C:plasma membrane"/>
    <property type="evidence" value="ECO:0007669"/>
    <property type="project" value="TreeGrafter"/>
</dbReference>
<evidence type="ECO:0000313" key="11">
    <source>
        <dbReference type="Proteomes" id="UP000655751"/>
    </source>
</evidence>
<dbReference type="PANTHER" id="PTHR45436">
    <property type="entry name" value="SENSOR HISTIDINE KINASE YKOH"/>
    <property type="match status" value="1"/>
</dbReference>
<dbReference type="Pfam" id="PF02518">
    <property type="entry name" value="HATPase_c"/>
    <property type="match status" value="1"/>
</dbReference>
<dbReference type="PANTHER" id="PTHR45436:SF5">
    <property type="entry name" value="SENSOR HISTIDINE KINASE TRCS"/>
    <property type="match status" value="1"/>
</dbReference>
<feature type="domain" description="Histidine kinase/HSP90-like ATPase" evidence="8">
    <location>
        <begin position="491"/>
        <end position="596"/>
    </location>
</feature>
<evidence type="ECO:0000256" key="5">
    <source>
        <dbReference type="ARBA" id="ARBA00022777"/>
    </source>
</evidence>
<feature type="compositionally biased region" description="Basic and acidic residues" evidence="6">
    <location>
        <begin position="997"/>
        <end position="1011"/>
    </location>
</feature>
<dbReference type="Proteomes" id="UP000655751">
    <property type="component" value="Unassembled WGS sequence"/>
</dbReference>
<comment type="caution">
    <text evidence="10">The sequence shown here is derived from an EMBL/GenBank/DDBJ whole genome shotgun (WGS) entry which is preliminary data.</text>
</comment>
<proteinExistence type="predicted"/>
<dbReference type="Pfam" id="PF08376">
    <property type="entry name" value="NIT"/>
    <property type="match status" value="1"/>
</dbReference>
<dbReference type="InterPro" id="IPR036890">
    <property type="entry name" value="HATPase_C_sf"/>
</dbReference>
<keyword evidence="3" id="KW-0597">Phosphoprotein</keyword>
<feature type="region of interest" description="Disordered" evidence="6">
    <location>
        <begin position="682"/>
        <end position="1011"/>
    </location>
</feature>
<accession>A0A931IH50</accession>
<feature type="compositionally biased region" description="Low complexity" evidence="6">
    <location>
        <begin position="900"/>
        <end position="914"/>
    </location>
</feature>
<reference evidence="10" key="1">
    <citation type="submission" date="2020-11" db="EMBL/GenBank/DDBJ databases">
        <title>Nocardia NEAU-351.nov., a novel actinomycete isolated from the cow dung.</title>
        <authorList>
            <person name="Zhang X."/>
        </authorList>
    </citation>
    <scope>NUCLEOTIDE SEQUENCE</scope>
    <source>
        <strain evidence="10">NEAU-351</strain>
    </source>
</reference>
<comment type="catalytic activity">
    <reaction evidence="1">
        <text>ATP + protein L-histidine = ADP + protein N-phospho-L-histidine.</text>
        <dbReference type="EC" id="2.7.13.3"/>
    </reaction>
</comment>
<evidence type="ECO:0000259" key="9">
    <source>
        <dbReference type="Pfam" id="PF08376"/>
    </source>
</evidence>
<feature type="compositionally biased region" description="Low complexity" evidence="6">
    <location>
        <begin position="922"/>
        <end position="933"/>
    </location>
</feature>
<feature type="compositionally biased region" description="Basic residues" evidence="6">
    <location>
        <begin position="786"/>
        <end position="799"/>
    </location>
</feature>
<keyword evidence="7" id="KW-0472">Membrane</keyword>
<evidence type="ECO:0000256" key="6">
    <source>
        <dbReference type="SAM" id="MobiDB-lite"/>
    </source>
</evidence>
<dbReference type="InterPro" id="IPR050428">
    <property type="entry name" value="TCS_sensor_his_kinase"/>
</dbReference>